<protein>
    <submittedName>
        <fullName evidence="2">Uncharacterized protein</fullName>
    </submittedName>
</protein>
<gene>
    <name evidence="2" type="ORF">PoB_001294400</name>
</gene>
<sequence>MTVDIEEGHSSHQTRTVCDHNISFYSWTCRVYLGRVLVAVLHRLHDADAVPLLEERHDGHQPEDDDDKDDEDLLDLEWMSHRPSLLVLCNTIMKKQMKEEEKKVMKIN</sequence>
<comment type="caution">
    <text evidence="2">The sequence shown here is derived from an EMBL/GenBank/DDBJ whole genome shotgun (WGS) entry which is preliminary data.</text>
</comment>
<feature type="compositionally biased region" description="Acidic residues" evidence="1">
    <location>
        <begin position="63"/>
        <end position="72"/>
    </location>
</feature>
<organism evidence="2 3">
    <name type="scientific">Plakobranchus ocellatus</name>
    <dbReference type="NCBI Taxonomy" id="259542"/>
    <lineage>
        <taxon>Eukaryota</taxon>
        <taxon>Metazoa</taxon>
        <taxon>Spiralia</taxon>
        <taxon>Lophotrochozoa</taxon>
        <taxon>Mollusca</taxon>
        <taxon>Gastropoda</taxon>
        <taxon>Heterobranchia</taxon>
        <taxon>Euthyneura</taxon>
        <taxon>Panpulmonata</taxon>
        <taxon>Sacoglossa</taxon>
        <taxon>Placobranchoidea</taxon>
        <taxon>Plakobranchidae</taxon>
        <taxon>Plakobranchus</taxon>
    </lineage>
</organism>
<name>A0AAV3YXJ3_9GAST</name>
<dbReference type="Proteomes" id="UP000735302">
    <property type="component" value="Unassembled WGS sequence"/>
</dbReference>
<feature type="compositionally biased region" description="Basic and acidic residues" evidence="1">
    <location>
        <begin position="51"/>
        <end position="62"/>
    </location>
</feature>
<dbReference type="AlphaFoldDB" id="A0AAV3YXJ3"/>
<keyword evidence="3" id="KW-1185">Reference proteome</keyword>
<proteinExistence type="predicted"/>
<reference evidence="2 3" key="1">
    <citation type="journal article" date="2021" name="Elife">
        <title>Chloroplast acquisition without the gene transfer in kleptoplastic sea slugs, Plakobranchus ocellatus.</title>
        <authorList>
            <person name="Maeda T."/>
            <person name="Takahashi S."/>
            <person name="Yoshida T."/>
            <person name="Shimamura S."/>
            <person name="Takaki Y."/>
            <person name="Nagai Y."/>
            <person name="Toyoda A."/>
            <person name="Suzuki Y."/>
            <person name="Arimoto A."/>
            <person name="Ishii H."/>
            <person name="Satoh N."/>
            <person name="Nishiyama T."/>
            <person name="Hasebe M."/>
            <person name="Maruyama T."/>
            <person name="Minagawa J."/>
            <person name="Obokata J."/>
            <person name="Shigenobu S."/>
        </authorList>
    </citation>
    <scope>NUCLEOTIDE SEQUENCE [LARGE SCALE GENOMIC DNA]</scope>
</reference>
<evidence type="ECO:0000313" key="2">
    <source>
        <dbReference type="EMBL" id="GFN86438.1"/>
    </source>
</evidence>
<accession>A0AAV3YXJ3</accession>
<evidence type="ECO:0000313" key="3">
    <source>
        <dbReference type="Proteomes" id="UP000735302"/>
    </source>
</evidence>
<evidence type="ECO:0000256" key="1">
    <source>
        <dbReference type="SAM" id="MobiDB-lite"/>
    </source>
</evidence>
<dbReference type="EMBL" id="BLXT01001518">
    <property type="protein sequence ID" value="GFN86438.1"/>
    <property type="molecule type" value="Genomic_DNA"/>
</dbReference>
<feature type="region of interest" description="Disordered" evidence="1">
    <location>
        <begin position="51"/>
        <end position="72"/>
    </location>
</feature>